<comment type="caution">
    <text evidence="1">The sequence shown here is derived from an EMBL/GenBank/DDBJ whole genome shotgun (WGS) entry which is preliminary data.</text>
</comment>
<gene>
    <name evidence="1" type="ORF">GQ43DRAFT_112638</name>
</gene>
<organism evidence="1 2">
    <name type="scientific">Delitschia confertaspora ATCC 74209</name>
    <dbReference type="NCBI Taxonomy" id="1513339"/>
    <lineage>
        <taxon>Eukaryota</taxon>
        <taxon>Fungi</taxon>
        <taxon>Dikarya</taxon>
        <taxon>Ascomycota</taxon>
        <taxon>Pezizomycotina</taxon>
        <taxon>Dothideomycetes</taxon>
        <taxon>Pleosporomycetidae</taxon>
        <taxon>Pleosporales</taxon>
        <taxon>Delitschiaceae</taxon>
        <taxon>Delitschia</taxon>
    </lineage>
</organism>
<accession>A0A9P4JHL2</accession>
<name>A0A9P4JHL2_9PLEO</name>
<dbReference type="AlphaFoldDB" id="A0A9P4JHL2"/>
<reference evidence="1" key="1">
    <citation type="journal article" date="2020" name="Stud. Mycol.">
        <title>101 Dothideomycetes genomes: a test case for predicting lifestyles and emergence of pathogens.</title>
        <authorList>
            <person name="Haridas S."/>
            <person name="Albert R."/>
            <person name="Binder M."/>
            <person name="Bloem J."/>
            <person name="Labutti K."/>
            <person name="Salamov A."/>
            <person name="Andreopoulos B."/>
            <person name="Baker S."/>
            <person name="Barry K."/>
            <person name="Bills G."/>
            <person name="Bluhm B."/>
            <person name="Cannon C."/>
            <person name="Castanera R."/>
            <person name="Culley D."/>
            <person name="Daum C."/>
            <person name="Ezra D."/>
            <person name="Gonzalez J."/>
            <person name="Henrissat B."/>
            <person name="Kuo A."/>
            <person name="Liang C."/>
            <person name="Lipzen A."/>
            <person name="Lutzoni F."/>
            <person name="Magnuson J."/>
            <person name="Mondo S."/>
            <person name="Nolan M."/>
            <person name="Ohm R."/>
            <person name="Pangilinan J."/>
            <person name="Park H.-J."/>
            <person name="Ramirez L."/>
            <person name="Alfaro M."/>
            <person name="Sun H."/>
            <person name="Tritt A."/>
            <person name="Yoshinaga Y."/>
            <person name="Zwiers L.-H."/>
            <person name="Turgeon B."/>
            <person name="Goodwin S."/>
            <person name="Spatafora J."/>
            <person name="Crous P."/>
            <person name="Grigoriev I."/>
        </authorList>
    </citation>
    <scope>NUCLEOTIDE SEQUENCE</scope>
    <source>
        <strain evidence="1">ATCC 74209</strain>
    </source>
</reference>
<keyword evidence="2" id="KW-1185">Reference proteome</keyword>
<dbReference type="Proteomes" id="UP000799536">
    <property type="component" value="Unassembled WGS sequence"/>
</dbReference>
<dbReference type="EMBL" id="ML994069">
    <property type="protein sequence ID" value="KAF2199562.1"/>
    <property type="molecule type" value="Genomic_DNA"/>
</dbReference>
<evidence type="ECO:0000313" key="1">
    <source>
        <dbReference type="EMBL" id="KAF2199562.1"/>
    </source>
</evidence>
<sequence>MFSDFYWACIATEVLFVILAGGHELVHHPVVFRHEEMKRKLVRSFVALGVRRSRICIPFQNICTLLLQGSRPKHVGIIQPAVEMQRP</sequence>
<protein>
    <submittedName>
        <fullName evidence="1">Uncharacterized protein</fullName>
    </submittedName>
</protein>
<proteinExistence type="predicted"/>
<evidence type="ECO:0000313" key="2">
    <source>
        <dbReference type="Proteomes" id="UP000799536"/>
    </source>
</evidence>